<evidence type="ECO:0000256" key="2">
    <source>
        <dbReference type="ARBA" id="ARBA00012118"/>
    </source>
</evidence>
<reference evidence="8 9" key="1">
    <citation type="submission" date="2014-05" db="EMBL/GenBank/DDBJ databases">
        <title>De novo Genome Sequence of Spirocheata sp.</title>
        <authorList>
            <person name="Shivani Y."/>
            <person name="Subhash Y."/>
            <person name="Tushar L."/>
            <person name="Sasikala C."/>
            <person name="Ramana C.V."/>
        </authorList>
    </citation>
    <scope>NUCLEOTIDE SEQUENCE [LARGE SCALE GENOMIC DNA]</scope>
    <source>
        <strain evidence="8 9">JC230</strain>
    </source>
</reference>
<dbReference type="InterPro" id="IPR027417">
    <property type="entry name" value="P-loop_NTPase"/>
</dbReference>
<gene>
    <name evidence="8" type="ORF">DC28_02970</name>
</gene>
<dbReference type="GO" id="GO:0004797">
    <property type="term" value="F:thymidine kinase activity"/>
    <property type="evidence" value="ECO:0007669"/>
    <property type="project" value="UniProtKB-EC"/>
</dbReference>
<dbReference type="Pfam" id="PF00265">
    <property type="entry name" value="TK"/>
    <property type="match status" value="1"/>
</dbReference>
<dbReference type="SUPFAM" id="SSF52540">
    <property type="entry name" value="P-loop containing nucleoside triphosphate hydrolases"/>
    <property type="match status" value="1"/>
</dbReference>
<dbReference type="GO" id="GO:0071897">
    <property type="term" value="P:DNA biosynthetic process"/>
    <property type="evidence" value="ECO:0007669"/>
    <property type="project" value="UniProtKB-KW"/>
</dbReference>
<keyword evidence="3" id="KW-0237">DNA synthesis</keyword>
<dbReference type="STRING" id="1480694.DC28_02970"/>
<evidence type="ECO:0000256" key="5">
    <source>
        <dbReference type="ARBA" id="ARBA00022741"/>
    </source>
</evidence>
<evidence type="ECO:0000256" key="1">
    <source>
        <dbReference type="ARBA" id="ARBA00007587"/>
    </source>
</evidence>
<accession>A0A098R0U5</accession>
<keyword evidence="7" id="KW-0067">ATP-binding</keyword>
<evidence type="ECO:0000256" key="4">
    <source>
        <dbReference type="ARBA" id="ARBA00022679"/>
    </source>
</evidence>
<dbReference type="eggNOG" id="COG1435">
    <property type="taxonomic scope" value="Bacteria"/>
</dbReference>
<evidence type="ECO:0000313" key="8">
    <source>
        <dbReference type="EMBL" id="KGE73619.1"/>
    </source>
</evidence>
<protein>
    <recommendedName>
        <fullName evidence="2">thymidine kinase</fullName>
        <ecNumber evidence="2">2.7.1.21</ecNumber>
    </recommendedName>
</protein>
<dbReference type="GO" id="GO:0005524">
    <property type="term" value="F:ATP binding"/>
    <property type="evidence" value="ECO:0007669"/>
    <property type="project" value="UniProtKB-KW"/>
</dbReference>
<proteinExistence type="inferred from homology"/>
<dbReference type="RefSeq" id="WP_037545576.1">
    <property type="nucleotide sequence ID" value="NZ_JNUP01000023.1"/>
</dbReference>
<dbReference type="AlphaFoldDB" id="A0A098R0U5"/>
<comment type="caution">
    <text evidence="8">The sequence shown here is derived from an EMBL/GenBank/DDBJ whole genome shotgun (WGS) entry which is preliminary data.</text>
</comment>
<dbReference type="OrthoDB" id="9781579at2"/>
<evidence type="ECO:0000256" key="3">
    <source>
        <dbReference type="ARBA" id="ARBA00022634"/>
    </source>
</evidence>
<keyword evidence="6 8" id="KW-0418">Kinase</keyword>
<dbReference type="EMBL" id="JNUP01000023">
    <property type="protein sequence ID" value="KGE73619.1"/>
    <property type="molecule type" value="Genomic_DNA"/>
</dbReference>
<evidence type="ECO:0000256" key="7">
    <source>
        <dbReference type="ARBA" id="ARBA00022840"/>
    </source>
</evidence>
<evidence type="ECO:0000256" key="6">
    <source>
        <dbReference type="ARBA" id="ARBA00022777"/>
    </source>
</evidence>
<organism evidence="8 9">
    <name type="scientific">Spirochaeta lutea</name>
    <dbReference type="NCBI Taxonomy" id="1480694"/>
    <lineage>
        <taxon>Bacteria</taxon>
        <taxon>Pseudomonadati</taxon>
        <taxon>Spirochaetota</taxon>
        <taxon>Spirochaetia</taxon>
        <taxon>Spirochaetales</taxon>
        <taxon>Spirochaetaceae</taxon>
        <taxon>Spirochaeta</taxon>
    </lineage>
</organism>
<keyword evidence="9" id="KW-1185">Reference proteome</keyword>
<evidence type="ECO:0000313" key="9">
    <source>
        <dbReference type="Proteomes" id="UP000029692"/>
    </source>
</evidence>
<name>A0A098R0U5_9SPIO</name>
<dbReference type="EC" id="2.7.1.21" evidence="2"/>
<keyword evidence="4" id="KW-0808">Transferase</keyword>
<sequence length="380" mass="43427">MLTNSHSSDAAELFKSLGMPDVTIHHAVSHFDFTRPDRRILVIGPMGSGKTEYSARVWRDAKIAMQKSTQFARQTKTGISDRRNVFFIRSILDAERFPDYPDNALAYRGGYELLGDRIARIRDSFELETVIADHPECGTWIIDEASFYDERIAYVISRESKQHGRVFIFPTLILNFRKDIFNPTARLLLETATDVFPLTAYCEHSDCMEDSFYTYRYYRIHGQECPALFFDPLIVVGGDRIKDDPRQPNYATRCEAHHYLPGKEYTFLILKPLGIEAAKGNTEPLKGELRLMNEDITSSALANHFQEKFGREDSSGNATCMNALKVPCIAEKALMYLFIEQNLVSEQQVRSLIEELDLDKDYMKRTIADNGRSISLQISG</sequence>
<dbReference type="Gene3D" id="3.40.50.300">
    <property type="entry name" value="P-loop containing nucleotide triphosphate hydrolases"/>
    <property type="match status" value="1"/>
</dbReference>
<dbReference type="Proteomes" id="UP000029692">
    <property type="component" value="Unassembled WGS sequence"/>
</dbReference>
<comment type="similarity">
    <text evidence="1">Belongs to the thymidine kinase family.</text>
</comment>
<keyword evidence="5" id="KW-0547">Nucleotide-binding</keyword>
<dbReference type="Gene3D" id="3.30.60.20">
    <property type="match status" value="1"/>
</dbReference>
<dbReference type="InterPro" id="IPR001267">
    <property type="entry name" value="Thymidine_kinase"/>
</dbReference>